<feature type="region of interest" description="Disordered" evidence="1">
    <location>
        <begin position="47"/>
        <end position="115"/>
    </location>
</feature>
<evidence type="ECO:0000313" key="3">
    <source>
        <dbReference type="EMBL" id="OAQ97388.1"/>
    </source>
</evidence>
<accession>A0A179I6N8</accession>
<organism evidence="3 4">
    <name type="scientific">Cordyceps confragosa</name>
    <name type="common">Lecanicillium lecanii</name>
    <dbReference type="NCBI Taxonomy" id="2714763"/>
    <lineage>
        <taxon>Eukaryota</taxon>
        <taxon>Fungi</taxon>
        <taxon>Dikarya</taxon>
        <taxon>Ascomycota</taxon>
        <taxon>Pezizomycotina</taxon>
        <taxon>Sordariomycetes</taxon>
        <taxon>Hypocreomycetidae</taxon>
        <taxon>Hypocreales</taxon>
        <taxon>Cordycipitaceae</taxon>
        <taxon>Akanthomyces</taxon>
    </lineage>
</organism>
<feature type="signal peptide" evidence="2">
    <location>
        <begin position="1"/>
        <end position="19"/>
    </location>
</feature>
<keyword evidence="2" id="KW-0732">Signal</keyword>
<sequence length="141" mass="14190">MHHFKSYIVVAIWGTLVTTAPLPSRGGLTAQDPKSYTHISASNAIAAGQGGTAGHVVTSGAQGGPDPDDDDDPDDPADDDDEDLIPGDLLEGDNDSGGESDVGSDAVATGARIRASGPLVSIKGPLVVVQASRTSVRKSSG</sequence>
<comment type="caution">
    <text evidence="3">The sequence shown here is derived from an EMBL/GenBank/DDBJ whole genome shotgun (WGS) entry which is preliminary data.</text>
</comment>
<reference evidence="3 4" key="1">
    <citation type="submission" date="2016-03" db="EMBL/GenBank/DDBJ databases">
        <title>Fine-scale spatial genetic structure of a fungal parasite of coffee scale insects.</title>
        <authorList>
            <person name="Jackson D."/>
            <person name="Zemenick K.A."/>
            <person name="Malloure B."/>
            <person name="Quandt C.A."/>
            <person name="James T.Y."/>
        </authorList>
    </citation>
    <scope>NUCLEOTIDE SEQUENCE [LARGE SCALE GENOMIC DNA]</scope>
    <source>
        <strain evidence="3 4">UM487</strain>
    </source>
</reference>
<dbReference type="Proteomes" id="UP000243081">
    <property type="component" value="Unassembled WGS sequence"/>
</dbReference>
<keyword evidence="4" id="KW-1185">Reference proteome</keyword>
<evidence type="ECO:0000313" key="4">
    <source>
        <dbReference type="Proteomes" id="UP000243081"/>
    </source>
</evidence>
<dbReference type="AlphaFoldDB" id="A0A179I6N8"/>
<dbReference type="OMA" id="IDTQDEH"/>
<name>A0A179I6N8_CORDF</name>
<gene>
    <name evidence="3" type="ORF">LLEC1_04215</name>
</gene>
<dbReference type="OrthoDB" id="4870563at2759"/>
<protein>
    <submittedName>
        <fullName evidence="3">Uncharacterized protein</fullName>
    </submittedName>
</protein>
<evidence type="ECO:0000256" key="1">
    <source>
        <dbReference type="SAM" id="MobiDB-lite"/>
    </source>
</evidence>
<proteinExistence type="predicted"/>
<feature type="chain" id="PRO_5008104123" evidence="2">
    <location>
        <begin position="20"/>
        <end position="141"/>
    </location>
</feature>
<feature type="compositionally biased region" description="Acidic residues" evidence="1">
    <location>
        <begin position="66"/>
        <end position="98"/>
    </location>
</feature>
<dbReference type="EMBL" id="LUKN01003473">
    <property type="protein sequence ID" value="OAQ97388.1"/>
    <property type="molecule type" value="Genomic_DNA"/>
</dbReference>
<evidence type="ECO:0000256" key="2">
    <source>
        <dbReference type="SAM" id="SignalP"/>
    </source>
</evidence>